<evidence type="ECO:0000256" key="6">
    <source>
        <dbReference type="ARBA" id="ARBA00022970"/>
    </source>
</evidence>
<evidence type="ECO:0000256" key="2">
    <source>
        <dbReference type="ARBA" id="ARBA00008220"/>
    </source>
</evidence>
<keyword evidence="4" id="KW-1003">Cell membrane</keyword>
<dbReference type="GO" id="GO:0005886">
    <property type="term" value="C:plasma membrane"/>
    <property type="evidence" value="ECO:0007669"/>
    <property type="project" value="UniProtKB-SubCell"/>
</dbReference>
<name>E3CX96_9BACT</name>
<feature type="transmembrane region" description="Helical" evidence="10">
    <location>
        <begin position="7"/>
        <end position="28"/>
    </location>
</feature>
<dbReference type="eggNOG" id="COG0531">
    <property type="taxonomic scope" value="Bacteria"/>
</dbReference>
<evidence type="ECO:0000256" key="9">
    <source>
        <dbReference type="NCBIfam" id="TIGR03810"/>
    </source>
</evidence>
<feature type="transmembrane region" description="Helical" evidence="10">
    <location>
        <begin position="40"/>
        <end position="59"/>
    </location>
</feature>
<keyword evidence="8 10" id="KW-0472">Membrane</keyword>
<accession>E3CX96</accession>
<dbReference type="Proteomes" id="UP000005096">
    <property type="component" value="Chromosome"/>
</dbReference>
<keyword evidence="5 10" id="KW-0812">Transmembrane</keyword>
<keyword evidence="12" id="KW-1185">Reference proteome</keyword>
<dbReference type="STRING" id="584708.Apau_0175"/>
<dbReference type="EMBL" id="CM001022">
    <property type="protein sequence ID" value="EFQ22612.1"/>
    <property type="molecule type" value="Genomic_DNA"/>
</dbReference>
<comment type="similarity">
    <text evidence="2">Belongs to the amino acid-polyamine-organocation (APC) superfamily. Basic amino acid/polyamine antiporter (APA) (TC 2.A.3.2) family.</text>
</comment>
<evidence type="ECO:0000256" key="8">
    <source>
        <dbReference type="ARBA" id="ARBA00023136"/>
    </source>
</evidence>
<evidence type="ECO:0000256" key="5">
    <source>
        <dbReference type="ARBA" id="ARBA00022692"/>
    </source>
</evidence>
<dbReference type="InterPro" id="IPR022461">
    <property type="entry name" value="Arg/Orn_antiprt_ArcD"/>
</dbReference>
<gene>
    <name evidence="11" type="ORF">Apau_0175</name>
</gene>
<feature type="transmembrane region" description="Helical" evidence="10">
    <location>
        <begin position="230"/>
        <end position="254"/>
    </location>
</feature>
<evidence type="ECO:0000256" key="7">
    <source>
        <dbReference type="ARBA" id="ARBA00022989"/>
    </source>
</evidence>
<dbReference type="OrthoDB" id="9762947at2"/>
<reference evidence="11 12" key="1">
    <citation type="journal article" date="2010" name="Stand. Genomic Sci.">
        <title>Non-contiguous finished genome sequence of Aminomonas paucivorans type strain (GLU-3).</title>
        <authorList>
            <person name="Pitluck S."/>
            <person name="Yasawong M."/>
            <person name="Held B."/>
            <person name="Lapidus A."/>
            <person name="Nolan M."/>
            <person name="Copeland A."/>
            <person name="Lucas S."/>
            <person name="Del Rio T.G."/>
            <person name="Tice H."/>
            <person name="Cheng J.F."/>
            <person name="Chertkov O."/>
            <person name="Goodwin L."/>
            <person name="Tapia R."/>
            <person name="Han C."/>
            <person name="Liolios K."/>
            <person name="Ivanova N."/>
            <person name="Mavromatis K."/>
            <person name="Ovchinnikova G."/>
            <person name="Pati A."/>
            <person name="Chen A."/>
            <person name="Palaniappan K."/>
            <person name="Land M."/>
            <person name="Hauser L."/>
            <person name="Chang Y.J."/>
            <person name="Jeffries C.D."/>
            <person name="Pukall R."/>
            <person name="Spring S."/>
            <person name="Rohde M."/>
            <person name="Sikorski J."/>
            <person name="Goker M."/>
            <person name="Woyke T."/>
            <person name="Bristow J."/>
            <person name="Eisen J.A."/>
            <person name="Markowitz V."/>
            <person name="Hugenholtz P."/>
            <person name="Kyrpides N.C."/>
            <person name="Klenk H.P."/>
        </authorList>
    </citation>
    <scope>NUCLEOTIDE SEQUENCE [LARGE SCALE GENOMIC DNA]</scope>
    <source>
        <strain evidence="11 12">DSM 12260</strain>
    </source>
</reference>
<dbReference type="PaxDb" id="584708-Apau_0175"/>
<feature type="transmembrane region" description="Helical" evidence="10">
    <location>
        <begin position="446"/>
        <end position="465"/>
    </location>
</feature>
<dbReference type="GO" id="GO:0043858">
    <property type="term" value="F:arginine:ornithine antiporter activity"/>
    <property type="evidence" value="ECO:0007669"/>
    <property type="project" value="UniProtKB-UniRule"/>
</dbReference>
<dbReference type="RefSeq" id="WP_006299756.1">
    <property type="nucleotide sequence ID" value="NZ_CM001022.1"/>
</dbReference>
<evidence type="ECO:0000256" key="4">
    <source>
        <dbReference type="ARBA" id="ARBA00022475"/>
    </source>
</evidence>
<feature type="transmembrane region" description="Helical" evidence="10">
    <location>
        <begin position="93"/>
        <end position="116"/>
    </location>
</feature>
<dbReference type="AlphaFoldDB" id="E3CX96"/>
<keyword evidence="6" id="KW-0029">Amino-acid transport</keyword>
<keyword evidence="7 10" id="KW-1133">Transmembrane helix</keyword>
<keyword evidence="3" id="KW-0813">Transport</keyword>
<feature type="transmembrane region" description="Helical" evidence="10">
    <location>
        <begin position="355"/>
        <end position="374"/>
    </location>
</feature>
<dbReference type="Gene3D" id="1.20.1740.10">
    <property type="entry name" value="Amino acid/polyamine transporter I"/>
    <property type="match status" value="1"/>
</dbReference>
<dbReference type="PANTHER" id="PTHR42770:SF4">
    <property type="entry name" value="ARGININE_ORNITHINE ANTIPORTER-RELATED"/>
    <property type="match status" value="1"/>
</dbReference>
<feature type="transmembrane region" description="Helical" evidence="10">
    <location>
        <begin position="148"/>
        <end position="173"/>
    </location>
</feature>
<comment type="subcellular location">
    <subcellularLocation>
        <location evidence="1">Cell membrane</location>
        <topology evidence="1">Multi-pass membrane protein</topology>
    </subcellularLocation>
</comment>
<feature type="transmembrane region" description="Helical" evidence="10">
    <location>
        <begin position="200"/>
        <end position="218"/>
    </location>
</feature>
<dbReference type="HOGENOM" id="CLU_007946_1_2_0"/>
<evidence type="ECO:0000313" key="11">
    <source>
        <dbReference type="EMBL" id="EFQ22612.1"/>
    </source>
</evidence>
<dbReference type="InterPro" id="IPR004754">
    <property type="entry name" value="Amino_acid_antiprt"/>
</dbReference>
<evidence type="ECO:0000256" key="3">
    <source>
        <dbReference type="ARBA" id="ARBA00022448"/>
    </source>
</evidence>
<dbReference type="NCBIfam" id="TIGR00905">
    <property type="entry name" value="2A0302"/>
    <property type="match status" value="1"/>
</dbReference>
<evidence type="ECO:0000256" key="1">
    <source>
        <dbReference type="ARBA" id="ARBA00004651"/>
    </source>
</evidence>
<sequence length="473" mass="50557">MSEDKKLGFFALVALVVGSMIGGGVFSLPSDMAQGAHPGAILLGWLITGVGMITLALAYQNLSLRKPELDGGVYSYAKAGFGDFVGFNSAWGYWLSAWLGNVAYVTLLFGAISYFIPAFGDQKFAVAGASVVIWGIHFLVLRGVREAAIVNLVTTVAKLVPLLVFLAFILLAFKADLFRADFWGTGGAFQWGQVMEQVRSTMMVTLWVFIGIEGAVVVSGRAKERRDVGAATVVGLLGTLAIYVLISAVSLGVLPREQLTKLDNPTTAYILEAVVGPWGATLINLGLIVSLLGATLGWTLLAAEIPFVAAKDGVLPKLFAGENEKGSPKNSLWITNGLIQLFLVITLFSESTYQALYTIASAAILVPYLFSALYQLKLAVTGEAYGPQESRGRDTFLGLVASVYALWLIYAAGLEYLLMCAILYAPGAFFYWKAKNEAGQKAFRPFETLVMGGLVAAAVVALVLMQRGVISPL</sequence>
<proteinExistence type="inferred from homology"/>
<dbReference type="GO" id="GO:1903826">
    <property type="term" value="P:L-arginine transmembrane transport"/>
    <property type="evidence" value="ECO:0007669"/>
    <property type="project" value="InterPro"/>
</dbReference>
<dbReference type="GO" id="GO:0006527">
    <property type="term" value="P:L-arginine catabolic process"/>
    <property type="evidence" value="ECO:0007669"/>
    <property type="project" value="UniProtKB-UniRule"/>
</dbReference>
<dbReference type="PIRSF" id="PIRSF006060">
    <property type="entry name" value="AA_transporter"/>
    <property type="match status" value="1"/>
</dbReference>
<feature type="transmembrane region" description="Helical" evidence="10">
    <location>
        <begin position="416"/>
        <end position="434"/>
    </location>
</feature>
<dbReference type="InterPro" id="IPR050367">
    <property type="entry name" value="APC_superfamily"/>
</dbReference>
<protein>
    <recommendedName>
        <fullName evidence="9">Arginine-ornithine antiporter</fullName>
    </recommendedName>
</protein>
<dbReference type="Pfam" id="PF13520">
    <property type="entry name" value="AA_permease_2"/>
    <property type="match status" value="1"/>
</dbReference>
<dbReference type="NCBIfam" id="TIGR03810">
    <property type="entry name" value="arg_ornith_anti"/>
    <property type="match status" value="1"/>
</dbReference>
<dbReference type="InterPro" id="IPR002293">
    <property type="entry name" value="AA/rel_permease1"/>
</dbReference>
<evidence type="ECO:0000256" key="10">
    <source>
        <dbReference type="SAM" id="Phobius"/>
    </source>
</evidence>
<evidence type="ECO:0000313" key="12">
    <source>
        <dbReference type="Proteomes" id="UP000005096"/>
    </source>
</evidence>
<organism evidence="11 12">
    <name type="scientific">Aminomonas paucivorans DSM 12260</name>
    <dbReference type="NCBI Taxonomy" id="584708"/>
    <lineage>
        <taxon>Bacteria</taxon>
        <taxon>Thermotogati</taxon>
        <taxon>Synergistota</taxon>
        <taxon>Synergistia</taxon>
        <taxon>Synergistales</taxon>
        <taxon>Synergistaceae</taxon>
        <taxon>Aminomonas</taxon>
    </lineage>
</organism>
<feature type="transmembrane region" description="Helical" evidence="10">
    <location>
        <begin position="122"/>
        <end position="141"/>
    </location>
</feature>
<dbReference type="PANTHER" id="PTHR42770">
    <property type="entry name" value="AMINO ACID TRANSPORTER-RELATED"/>
    <property type="match status" value="1"/>
</dbReference>